<dbReference type="Pfam" id="PF13624">
    <property type="entry name" value="SurA_N_3"/>
    <property type="match status" value="1"/>
</dbReference>
<comment type="subcellular location">
    <subcellularLocation>
        <location evidence="1">Cell inner membrane</location>
        <topology evidence="1">Single-pass type II membrane protein</topology>
        <orientation evidence="1">Periplasmic side</orientation>
    </subcellularLocation>
</comment>
<evidence type="ECO:0000313" key="17">
    <source>
        <dbReference type="Proteomes" id="UP000546031"/>
    </source>
</evidence>
<evidence type="ECO:0000256" key="1">
    <source>
        <dbReference type="ARBA" id="ARBA00004382"/>
    </source>
</evidence>
<keyword evidence="14" id="KW-0697">Rotamase</keyword>
<keyword evidence="6" id="KW-1133">Transmembrane helix</keyword>
<protein>
    <recommendedName>
        <fullName evidence="2">Parvulin-like PPIase</fullName>
    </recommendedName>
    <alternativeName>
        <fullName evidence="9">Peptidyl-prolyl cis-trans isomerase plp</fullName>
    </alternativeName>
    <alternativeName>
        <fullName evidence="12">Periplasmic chaperone PpiD</fullName>
    </alternativeName>
    <alternativeName>
        <fullName evidence="13">Periplasmic folding chaperone</fullName>
    </alternativeName>
    <alternativeName>
        <fullName evidence="10">Rotamase plp</fullName>
    </alternativeName>
</protein>
<evidence type="ECO:0000256" key="10">
    <source>
        <dbReference type="ARBA" id="ARBA00031484"/>
    </source>
</evidence>
<keyword evidence="3" id="KW-1003">Cell membrane</keyword>
<keyword evidence="5" id="KW-0812">Transmembrane</keyword>
<evidence type="ECO:0000256" key="4">
    <source>
        <dbReference type="ARBA" id="ARBA00022519"/>
    </source>
</evidence>
<dbReference type="GO" id="GO:0005886">
    <property type="term" value="C:plasma membrane"/>
    <property type="evidence" value="ECO:0007669"/>
    <property type="project" value="UniProtKB-SubCell"/>
</dbReference>
<comment type="similarity">
    <text evidence="11">Belongs to the PpiD chaperone family.</text>
</comment>
<dbReference type="Proteomes" id="UP000546031">
    <property type="component" value="Unassembled WGS sequence"/>
</dbReference>
<dbReference type="PANTHER" id="PTHR47529">
    <property type="entry name" value="PEPTIDYL-PROLYL CIS-TRANS ISOMERASE D"/>
    <property type="match status" value="1"/>
</dbReference>
<evidence type="ECO:0000256" key="9">
    <source>
        <dbReference type="ARBA" id="ARBA00030642"/>
    </source>
</evidence>
<dbReference type="InterPro" id="IPR027304">
    <property type="entry name" value="Trigger_fact/SurA_dom_sf"/>
</dbReference>
<dbReference type="RefSeq" id="WP_176272302.1">
    <property type="nucleotide sequence ID" value="NZ_JABWTA010000001.1"/>
</dbReference>
<accession>A0A850H8Z4</accession>
<dbReference type="SUPFAM" id="SSF54534">
    <property type="entry name" value="FKBP-like"/>
    <property type="match status" value="1"/>
</dbReference>
<dbReference type="InterPro" id="IPR000297">
    <property type="entry name" value="PPIase_PpiC"/>
</dbReference>
<evidence type="ECO:0000256" key="8">
    <source>
        <dbReference type="ARBA" id="ARBA00023186"/>
    </source>
</evidence>
<keyword evidence="8" id="KW-0143">Chaperone</keyword>
<evidence type="ECO:0000256" key="14">
    <source>
        <dbReference type="PROSITE-ProRule" id="PRU00278"/>
    </source>
</evidence>
<evidence type="ECO:0000256" key="7">
    <source>
        <dbReference type="ARBA" id="ARBA00023136"/>
    </source>
</evidence>
<dbReference type="Pfam" id="PF13145">
    <property type="entry name" value="Rotamase_2"/>
    <property type="match status" value="1"/>
</dbReference>
<keyword evidence="17" id="KW-1185">Reference proteome</keyword>
<keyword evidence="4" id="KW-0997">Cell inner membrane</keyword>
<keyword evidence="14" id="KW-0413">Isomerase</keyword>
<comment type="caution">
    <text evidence="16">The sequence shown here is derived from an EMBL/GenBank/DDBJ whole genome shotgun (WGS) entry which is preliminary data.</text>
</comment>
<evidence type="ECO:0000256" key="3">
    <source>
        <dbReference type="ARBA" id="ARBA00022475"/>
    </source>
</evidence>
<evidence type="ECO:0000256" key="6">
    <source>
        <dbReference type="ARBA" id="ARBA00022989"/>
    </source>
</evidence>
<proteinExistence type="inferred from homology"/>
<evidence type="ECO:0000256" key="11">
    <source>
        <dbReference type="ARBA" id="ARBA00038408"/>
    </source>
</evidence>
<dbReference type="InterPro" id="IPR052029">
    <property type="entry name" value="PpiD_chaperone"/>
</dbReference>
<evidence type="ECO:0000256" key="12">
    <source>
        <dbReference type="ARBA" id="ARBA00040743"/>
    </source>
</evidence>
<keyword evidence="7" id="KW-0472">Membrane</keyword>
<organism evidence="16 17">
    <name type="scientific">Altererythrobacter lutimaris</name>
    <dbReference type="NCBI Taxonomy" id="2743979"/>
    <lineage>
        <taxon>Bacteria</taxon>
        <taxon>Pseudomonadati</taxon>
        <taxon>Pseudomonadota</taxon>
        <taxon>Alphaproteobacteria</taxon>
        <taxon>Sphingomonadales</taxon>
        <taxon>Erythrobacteraceae</taxon>
        <taxon>Altererythrobacter</taxon>
    </lineage>
</organism>
<dbReference type="PANTHER" id="PTHR47529:SF1">
    <property type="entry name" value="PERIPLASMIC CHAPERONE PPID"/>
    <property type="match status" value="1"/>
</dbReference>
<evidence type="ECO:0000256" key="5">
    <source>
        <dbReference type="ARBA" id="ARBA00022692"/>
    </source>
</evidence>
<name>A0A850H8Z4_9SPHN</name>
<dbReference type="AlphaFoldDB" id="A0A850H8Z4"/>
<dbReference type="EMBL" id="JABWTA010000001">
    <property type="protein sequence ID" value="NVE93980.1"/>
    <property type="molecule type" value="Genomic_DNA"/>
</dbReference>
<gene>
    <name evidence="16" type="ORF">HUO12_03610</name>
</gene>
<evidence type="ECO:0000313" key="16">
    <source>
        <dbReference type="EMBL" id="NVE93980.1"/>
    </source>
</evidence>
<evidence type="ECO:0000256" key="13">
    <source>
        <dbReference type="ARBA" id="ARBA00042775"/>
    </source>
</evidence>
<evidence type="ECO:0000259" key="15">
    <source>
        <dbReference type="PROSITE" id="PS50198"/>
    </source>
</evidence>
<dbReference type="Gene3D" id="1.10.4030.10">
    <property type="entry name" value="Porin chaperone SurA, peptide-binding domain"/>
    <property type="match status" value="1"/>
</dbReference>
<dbReference type="PROSITE" id="PS50198">
    <property type="entry name" value="PPIC_PPIASE_2"/>
    <property type="match status" value="1"/>
</dbReference>
<feature type="domain" description="PpiC" evidence="15">
    <location>
        <begin position="272"/>
        <end position="360"/>
    </location>
</feature>
<evidence type="ECO:0000256" key="2">
    <source>
        <dbReference type="ARBA" id="ARBA00018370"/>
    </source>
</evidence>
<sequence>MLTFFRNFFKTKIGLGLTLAFLVLIGFAFASSDVAGTATFGGVAGGDRVAVVGEERIGTADLSSAAGRAVDQIRQQDPTITMPAFIAQGGLDEVVTQLIDRAAISEYAKLMGIRAGDNLVNSEIMSIPAFRGADGNFSQEAYNNVLAGQRLTDAEVREDLVTSLLAQQILTPIDSGAVMPDKLAHRYASLLRERRTGSLVLVPSAVFAPTEDPTDAQLEEFYQENRDRYIRPERRVLRYATFGADSVDQRIEPSAEEVAARYERDAAQYAAQETRSLAQFIVPTEQAANAIRQRVNSGTSFEAAAREAGFSISRVDAVSRADLAASTNAAVAEAAFTAPRGQVAAPARAALGWYVTRVTAVQTIPARNLAQATPEIREQLRTEKRAAAIADLSAEIEQRLDDGEALSQVAEGLGLELRSSPPLTADGQVYGAERPQPLPPILRPAIDTAFQMDEEEPQLAEVVVGQAYLIFEVTDITPSAAAPLVEIKEQVTITWRLSEGMDQARAASDRILERLRSGEAGSLQAAVQAEEKRLPGAEQVNLGREEITAQQGRVPPALALLFSMAEGTSKKLEAGNDLGWFIVDLDDISTDPIADDDPILAATRMQLQNALSDEQSQQLVRAMRNELGVEQNDTAIEAVRKQLTGES</sequence>
<dbReference type="Gene3D" id="3.10.50.40">
    <property type="match status" value="1"/>
</dbReference>
<reference evidence="16 17" key="1">
    <citation type="submission" date="2020-06" db="EMBL/GenBank/DDBJ databases">
        <title>Altererythrobacter lutimaris sp. nov., a marine bacterium isolated from a tidal flat.</title>
        <authorList>
            <person name="Kim D."/>
            <person name="Yoo Y."/>
            <person name="Kim J.-J."/>
        </authorList>
    </citation>
    <scope>NUCLEOTIDE SEQUENCE [LARGE SCALE GENOMIC DNA]</scope>
    <source>
        <strain evidence="16 17">JGD-16</strain>
    </source>
</reference>
<dbReference type="GO" id="GO:0003755">
    <property type="term" value="F:peptidyl-prolyl cis-trans isomerase activity"/>
    <property type="evidence" value="ECO:0007669"/>
    <property type="project" value="UniProtKB-KW"/>
</dbReference>
<dbReference type="SUPFAM" id="SSF109998">
    <property type="entry name" value="Triger factor/SurA peptide-binding domain-like"/>
    <property type="match status" value="1"/>
</dbReference>
<dbReference type="InterPro" id="IPR046357">
    <property type="entry name" value="PPIase_dom_sf"/>
</dbReference>